<dbReference type="CDD" id="cd15457">
    <property type="entry name" value="NADAR"/>
    <property type="match status" value="1"/>
</dbReference>
<protein>
    <submittedName>
        <fullName evidence="2">NADAR protein</fullName>
    </submittedName>
</protein>
<feature type="domain" description="NADAR" evidence="1">
    <location>
        <begin position="11"/>
        <end position="137"/>
    </location>
</feature>
<dbReference type="EMBL" id="BK015294">
    <property type="protein sequence ID" value="DAD99815.1"/>
    <property type="molecule type" value="Genomic_DNA"/>
</dbReference>
<dbReference type="Gene3D" id="1.10.357.40">
    <property type="entry name" value="YbiA-like"/>
    <property type="match status" value="1"/>
</dbReference>
<dbReference type="InterPro" id="IPR037238">
    <property type="entry name" value="YbiA-like_sf"/>
</dbReference>
<evidence type="ECO:0000259" key="1">
    <source>
        <dbReference type="Pfam" id="PF08719"/>
    </source>
</evidence>
<dbReference type="Pfam" id="PF08719">
    <property type="entry name" value="NADAR"/>
    <property type="match status" value="1"/>
</dbReference>
<dbReference type="SUPFAM" id="SSF143990">
    <property type="entry name" value="YbiA-like"/>
    <property type="match status" value="1"/>
</dbReference>
<proteinExistence type="predicted"/>
<dbReference type="NCBIfam" id="TIGR02464">
    <property type="entry name" value="ribofla_fusion"/>
    <property type="match status" value="1"/>
</dbReference>
<organism evidence="2">
    <name type="scientific">Myoviridae sp. ct7Q419</name>
    <dbReference type="NCBI Taxonomy" id="2825038"/>
    <lineage>
        <taxon>Viruses</taxon>
        <taxon>Duplodnaviria</taxon>
        <taxon>Heunggongvirae</taxon>
        <taxon>Uroviricota</taxon>
        <taxon>Caudoviricetes</taxon>
    </lineage>
</organism>
<evidence type="ECO:0000313" key="2">
    <source>
        <dbReference type="EMBL" id="DAD99815.1"/>
    </source>
</evidence>
<sequence length="137" mass="15596">MGVSISEFRGEYYFLSNFYSAPVTYNGMCFENNEAAFQAAKCPERMTEFCRLNPSEAKRLGRRVKLRGDWEAVKDTVMYEICKAKFSQNPDLADKLVATKDAELIEGNTWGDRIWGACDGVGENRLGKILMRVRAEM</sequence>
<name>A0A8S5NZJ4_9CAUD</name>
<dbReference type="InterPro" id="IPR012816">
    <property type="entry name" value="NADAR"/>
</dbReference>
<accession>A0A8S5NZJ4</accession>
<reference evidence="2" key="1">
    <citation type="journal article" date="2021" name="Proc. Natl. Acad. Sci. U.S.A.">
        <title>A Catalog of Tens of Thousands of Viruses from Human Metagenomes Reveals Hidden Associations with Chronic Diseases.</title>
        <authorList>
            <person name="Tisza M.J."/>
            <person name="Buck C.B."/>
        </authorList>
    </citation>
    <scope>NUCLEOTIDE SEQUENCE</scope>
    <source>
        <strain evidence="2">Ct7Q419</strain>
    </source>
</reference>